<reference evidence="5 6" key="1">
    <citation type="journal article" date="2017" name="ISME J.">
        <title>Energy and carbon metabolisms in a deep terrestrial subsurface fluid microbial community.</title>
        <authorList>
            <person name="Momper L."/>
            <person name="Jungbluth S.P."/>
            <person name="Lee M.D."/>
            <person name="Amend J.P."/>
        </authorList>
    </citation>
    <scope>NUCLEOTIDE SEQUENCE [LARGE SCALE GENOMIC DNA]</scope>
    <source>
        <strain evidence="5">SURF_26</strain>
    </source>
</reference>
<proteinExistence type="predicted"/>
<dbReference type="GO" id="GO:0009253">
    <property type="term" value="P:peptidoglycan catabolic process"/>
    <property type="evidence" value="ECO:0007669"/>
    <property type="project" value="InterPro"/>
</dbReference>
<dbReference type="InterPro" id="IPR050695">
    <property type="entry name" value="N-acetylmuramoyl_amidase_3"/>
</dbReference>
<evidence type="ECO:0000256" key="1">
    <source>
        <dbReference type="ARBA" id="ARBA00001561"/>
    </source>
</evidence>
<dbReference type="Gene3D" id="3.40.630.40">
    <property type="entry name" value="Zn-dependent exopeptidases"/>
    <property type="match status" value="1"/>
</dbReference>
<dbReference type="Pfam" id="PF01520">
    <property type="entry name" value="Amidase_3"/>
    <property type="match status" value="1"/>
</dbReference>
<feature type="domain" description="MurNAc-LAA" evidence="4">
    <location>
        <begin position="100"/>
        <end position="260"/>
    </location>
</feature>
<evidence type="ECO:0000256" key="3">
    <source>
        <dbReference type="ARBA" id="ARBA00022801"/>
    </source>
</evidence>
<dbReference type="GO" id="GO:0008745">
    <property type="term" value="F:N-acetylmuramoyl-L-alanine amidase activity"/>
    <property type="evidence" value="ECO:0007669"/>
    <property type="project" value="UniProtKB-EC"/>
</dbReference>
<dbReference type="PANTHER" id="PTHR30404">
    <property type="entry name" value="N-ACETYLMURAMOYL-L-ALANINE AMIDASE"/>
    <property type="match status" value="1"/>
</dbReference>
<dbReference type="CDD" id="cd02696">
    <property type="entry name" value="MurNAc-LAA"/>
    <property type="match status" value="1"/>
</dbReference>
<comment type="catalytic activity">
    <reaction evidence="1">
        <text>Hydrolyzes the link between N-acetylmuramoyl residues and L-amino acid residues in certain cell-wall glycopeptides.</text>
        <dbReference type="EC" id="3.5.1.28"/>
    </reaction>
</comment>
<evidence type="ECO:0000256" key="2">
    <source>
        <dbReference type="ARBA" id="ARBA00011901"/>
    </source>
</evidence>
<dbReference type="EC" id="3.5.1.28" evidence="2"/>
<dbReference type="PROSITE" id="PS51257">
    <property type="entry name" value="PROKAR_LIPOPROTEIN"/>
    <property type="match status" value="1"/>
</dbReference>
<evidence type="ECO:0000313" key="6">
    <source>
        <dbReference type="Proteomes" id="UP000266426"/>
    </source>
</evidence>
<keyword evidence="3" id="KW-0378">Hydrolase</keyword>
<gene>
    <name evidence="5" type="ORF">C4541_12455</name>
</gene>
<name>A0A3A4QVT4_9BACT</name>
<dbReference type="EMBL" id="QZJZ01000096">
    <property type="protein sequence ID" value="RJP56373.1"/>
    <property type="molecule type" value="Genomic_DNA"/>
</dbReference>
<evidence type="ECO:0000259" key="4">
    <source>
        <dbReference type="Pfam" id="PF01520"/>
    </source>
</evidence>
<dbReference type="PANTHER" id="PTHR30404:SF0">
    <property type="entry name" value="N-ACETYLMURAMOYL-L-ALANINE AMIDASE AMIC"/>
    <property type="match status" value="1"/>
</dbReference>
<dbReference type="SUPFAM" id="SSF53187">
    <property type="entry name" value="Zn-dependent exopeptidases"/>
    <property type="match status" value="1"/>
</dbReference>
<dbReference type="InterPro" id="IPR002508">
    <property type="entry name" value="MurNAc-LAA_cat"/>
</dbReference>
<dbReference type="Proteomes" id="UP000266426">
    <property type="component" value="Unassembled WGS sequence"/>
</dbReference>
<comment type="caution">
    <text evidence="5">The sequence shown here is derived from an EMBL/GenBank/DDBJ whole genome shotgun (WGS) entry which is preliminary data.</text>
</comment>
<dbReference type="AlphaFoldDB" id="A0A3A4QVT4"/>
<evidence type="ECO:0000313" key="5">
    <source>
        <dbReference type="EMBL" id="RJP56373.1"/>
    </source>
</evidence>
<accession>A0A3A4QVT4</accession>
<dbReference type="GO" id="GO:0030288">
    <property type="term" value="C:outer membrane-bounded periplasmic space"/>
    <property type="evidence" value="ECO:0007669"/>
    <property type="project" value="TreeGrafter"/>
</dbReference>
<organism evidence="5 6">
    <name type="scientific">Candidatus Auribacter fodinae</name>
    <dbReference type="NCBI Taxonomy" id="2093366"/>
    <lineage>
        <taxon>Bacteria</taxon>
        <taxon>Pseudomonadati</taxon>
        <taxon>Candidatus Auribacterota</taxon>
        <taxon>Candidatus Auribacteria</taxon>
        <taxon>Candidatus Auribacterales</taxon>
        <taxon>Candidatus Auribacteraceae</taxon>
        <taxon>Candidatus Auribacter</taxon>
    </lineage>
</organism>
<protein>
    <recommendedName>
        <fullName evidence="2">N-acetylmuramoyl-L-alanine amidase</fullName>
        <ecNumber evidence="2">3.5.1.28</ecNumber>
    </recommendedName>
</protein>
<sequence length="386" mass="44053">MIRYALLITVLAVSTIACAEERLVLQQALRRLSGEEAFLREKYTPEIIHQLDNTSYTKKTYKNLLKRRYESINEARKIITERLRHLPPESERDSVEQKVVYLDPGHGGSDPGAAIIDPAKKDNDTTAYLITENTVNLAIARLVKRNLENCGIMVILSRDSEQTTLSLDTRSALCRAINPDIAVSIHLNSSEFAFPIFDQPDTALPELNYTRVYVWGPSERDLLYPMYWYIHERLQNSHAYEESVKLADMISRALKAELDVDFVLSSELEQKLASVKQRRTALWKEKNPSTPVAPPEEEPKIPAEIIQRNRDASRQYEESIAPYKGISGKDLHMARETLDVPAVLVEAVFLSCPDEQNRLLYEDRTECIADGITRGILNYFENNSKQ</sequence>